<protein>
    <recommendedName>
        <fullName evidence="5">RlpA-like protein double-psi beta-barrel domain-containing protein</fullName>
    </recommendedName>
</protein>
<accession>A0A0C3H687</accession>
<reference evidence="4" key="2">
    <citation type="submission" date="2015-01" db="EMBL/GenBank/DDBJ databases">
        <title>Evolutionary Origins and Diversification of the Mycorrhizal Mutualists.</title>
        <authorList>
            <consortium name="DOE Joint Genome Institute"/>
            <consortium name="Mycorrhizal Genomics Consortium"/>
            <person name="Kohler A."/>
            <person name="Kuo A."/>
            <person name="Nagy L.G."/>
            <person name="Floudas D."/>
            <person name="Copeland A."/>
            <person name="Barry K.W."/>
            <person name="Cichocki N."/>
            <person name="Veneault-Fourrey C."/>
            <person name="LaButti K."/>
            <person name="Lindquist E.A."/>
            <person name="Lipzen A."/>
            <person name="Lundell T."/>
            <person name="Morin E."/>
            <person name="Murat C."/>
            <person name="Riley R."/>
            <person name="Ohm R."/>
            <person name="Sun H."/>
            <person name="Tunlid A."/>
            <person name="Henrissat B."/>
            <person name="Grigoriev I.V."/>
            <person name="Hibbett D.S."/>
            <person name="Martin F."/>
        </authorList>
    </citation>
    <scope>NUCLEOTIDE SEQUENCE [LARGE SCALE GENOMIC DNA]</scope>
    <source>
        <strain evidence="4">Zn</strain>
    </source>
</reference>
<dbReference type="SUPFAM" id="SSF50685">
    <property type="entry name" value="Barwin-like endoglucanases"/>
    <property type="match status" value="1"/>
</dbReference>
<dbReference type="InterPro" id="IPR036908">
    <property type="entry name" value="RlpA-like_sf"/>
</dbReference>
<dbReference type="PANTHER" id="PTHR31836">
    <property type="match status" value="1"/>
</dbReference>
<organism evidence="3 4">
    <name type="scientific">Oidiodendron maius (strain Zn)</name>
    <dbReference type="NCBI Taxonomy" id="913774"/>
    <lineage>
        <taxon>Eukaryota</taxon>
        <taxon>Fungi</taxon>
        <taxon>Dikarya</taxon>
        <taxon>Ascomycota</taxon>
        <taxon>Pezizomycotina</taxon>
        <taxon>Leotiomycetes</taxon>
        <taxon>Leotiomycetes incertae sedis</taxon>
        <taxon>Myxotrichaceae</taxon>
        <taxon>Oidiodendron</taxon>
    </lineage>
</organism>
<keyword evidence="4" id="KW-1185">Reference proteome</keyword>
<dbReference type="AlphaFoldDB" id="A0A0C3H687"/>
<name>A0A0C3H687_OIDMZ</name>
<dbReference type="Proteomes" id="UP000054321">
    <property type="component" value="Unassembled WGS sequence"/>
</dbReference>
<dbReference type="CDD" id="cd22191">
    <property type="entry name" value="DPBB_RlpA_EXP_N-like"/>
    <property type="match status" value="1"/>
</dbReference>
<dbReference type="PANTHER" id="PTHR31836:SF28">
    <property type="entry name" value="SRCR DOMAIN-CONTAINING PROTEIN-RELATED"/>
    <property type="match status" value="1"/>
</dbReference>
<keyword evidence="2" id="KW-0472">Membrane</keyword>
<evidence type="ECO:0000256" key="1">
    <source>
        <dbReference type="ARBA" id="ARBA00022729"/>
    </source>
</evidence>
<dbReference type="EMBL" id="KN832873">
    <property type="protein sequence ID" value="KIN03661.1"/>
    <property type="molecule type" value="Genomic_DNA"/>
</dbReference>
<evidence type="ECO:0000256" key="2">
    <source>
        <dbReference type="SAM" id="Phobius"/>
    </source>
</evidence>
<feature type="transmembrane region" description="Helical" evidence="2">
    <location>
        <begin position="78"/>
        <end position="100"/>
    </location>
</feature>
<dbReference type="OrthoDB" id="623670at2759"/>
<keyword evidence="2" id="KW-1133">Transmembrane helix</keyword>
<evidence type="ECO:0000313" key="3">
    <source>
        <dbReference type="EMBL" id="KIN03661.1"/>
    </source>
</evidence>
<keyword evidence="1" id="KW-0732">Signal</keyword>
<dbReference type="InterPro" id="IPR051477">
    <property type="entry name" value="Expansin_CellWall"/>
</dbReference>
<dbReference type="Gene3D" id="2.40.40.10">
    <property type="entry name" value="RlpA-like domain"/>
    <property type="match status" value="1"/>
</dbReference>
<dbReference type="STRING" id="913774.A0A0C3H687"/>
<reference evidence="3 4" key="1">
    <citation type="submission" date="2014-04" db="EMBL/GenBank/DDBJ databases">
        <authorList>
            <consortium name="DOE Joint Genome Institute"/>
            <person name="Kuo A."/>
            <person name="Martino E."/>
            <person name="Perotto S."/>
            <person name="Kohler A."/>
            <person name="Nagy L.G."/>
            <person name="Floudas D."/>
            <person name="Copeland A."/>
            <person name="Barry K.W."/>
            <person name="Cichocki N."/>
            <person name="Veneault-Fourrey C."/>
            <person name="LaButti K."/>
            <person name="Lindquist E.A."/>
            <person name="Lipzen A."/>
            <person name="Lundell T."/>
            <person name="Morin E."/>
            <person name="Murat C."/>
            <person name="Sun H."/>
            <person name="Tunlid A."/>
            <person name="Henrissat B."/>
            <person name="Grigoriev I.V."/>
            <person name="Hibbett D.S."/>
            <person name="Martin F."/>
            <person name="Nordberg H.P."/>
            <person name="Cantor M.N."/>
            <person name="Hua S.X."/>
        </authorList>
    </citation>
    <scope>NUCLEOTIDE SEQUENCE [LARGE SCALE GENOMIC DNA]</scope>
    <source>
        <strain evidence="3 4">Zn</strain>
    </source>
</reference>
<keyword evidence="2" id="KW-0812">Transmembrane</keyword>
<sequence length="235" mass="25152">MPSHELPDWEGPSPAPKRSVFHIPISISPIDKTKSFLGHKRDRSSFQAFDKETAVEATSPATTRGPSSRKYCGLGPRILLVIAVTSVLLLALIIGLAVGLTHKKSSKAQDLPLPSNTGIFTGDLTYYSPGPGYGACGYQNTSTEAICAISHIVWDAALTGSNPNANPLCGKMIRITRFDESVGGNRSVDVEVVDRCVGCKEADLDLSLEMFTSLADESLGRVLGSWAVSFVHSLF</sequence>
<proteinExistence type="predicted"/>
<dbReference type="HOGENOM" id="CLU_047639_1_1_1"/>
<dbReference type="InParanoid" id="A0A0C3H687"/>
<evidence type="ECO:0008006" key="5">
    <source>
        <dbReference type="Google" id="ProtNLM"/>
    </source>
</evidence>
<gene>
    <name evidence="3" type="ORF">OIDMADRAFT_116765</name>
</gene>
<evidence type="ECO:0000313" key="4">
    <source>
        <dbReference type="Proteomes" id="UP000054321"/>
    </source>
</evidence>